<feature type="compositionally biased region" description="Polar residues" evidence="6">
    <location>
        <begin position="26"/>
        <end position="35"/>
    </location>
</feature>
<feature type="compositionally biased region" description="Polar residues" evidence="6">
    <location>
        <begin position="212"/>
        <end position="251"/>
    </location>
</feature>
<dbReference type="CDD" id="cd07981">
    <property type="entry name" value="HFD_TAF12"/>
    <property type="match status" value="1"/>
</dbReference>
<feature type="compositionally biased region" description="Polar residues" evidence="6">
    <location>
        <begin position="361"/>
        <end position="371"/>
    </location>
</feature>
<protein>
    <recommendedName>
        <fullName evidence="7">Transcription initiation factor TFIID subunit 12 domain-containing protein</fullName>
    </recommendedName>
</protein>
<evidence type="ECO:0000256" key="3">
    <source>
        <dbReference type="ARBA" id="ARBA00023015"/>
    </source>
</evidence>
<dbReference type="PANTHER" id="PTHR12264:SF21">
    <property type="entry name" value="TRANSCRIPTION INITIATION FACTOR TFIID SUBUNIT 12"/>
    <property type="match status" value="1"/>
</dbReference>
<feature type="compositionally biased region" description="Polar residues" evidence="6">
    <location>
        <begin position="185"/>
        <end position="196"/>
    </location>
</feature>
<accession>A0AAU9S1F8</accession>
<keyword evidence="5" id="KW-0539">Nucleus</keyword>
<dbReference type="SUPFAM" id="SSF47113">
    <property type="entry name" value="Histone-fold"/>
    <property type="match status" value="1"/>
</dbReference>
<evidence type="ECO:0000259" key="7">
    <source>
        <dbReference type="Pfam" id="PF03847"/>
    </source>
</evidence>
<feature type="compositionally biased region" description="Polar residues" evidence="6">
    <location>
        <begin position="76"/>
        <end position="89"/>
    </location>
</feature>
<dbReference type="GO" id="GO:0003677">
    <property type="term" value="F:DNA binding"/>
    <property type="evidence" value="ECO:0007669"/>
    <property type="project" value="TreeGrafter"/>
</dbReference>
<name>A0AAU9S1F8_THLAR</name>
<keyword evidence="9" id="KW-1185">Reference proteome</keyword>
<dbReference type="GO" id="GO:0005669">
    <property type="term" value="C:transcription factor TFIID complex"/>
    <property type="evidence" value="ECO:0007669"/>
    <property type="project" value="InterPro"/>
</dbReference>
<dbReference type="GO" id="GO:0000124">
    <property type="term" value="C:SAGA complex"/>
    <property type="evidence" value="ECO:0007669"/>
    <property type="project" value="InterPro"/>
</dbReference>
<dbReference type="GO" id="GO:0051123">
    <property type="term" value="P:RNA polymerase II preinitiation complex assembly"/>
    <property type="evidence" value="ECO:0007669"/>
    <property type="project" value="TreeGrafter"/>
</dbReference>
<keyword evidence="4" id="KW-0804">Transcription</keyword>
<dbReference type="InterPro" id="IPR037794">
    <property type="entry name" value="TAF12"/>
</dbReference>
<feature type="domain" description="Transcription initiation factor TFIID subunit 12" evidence="7">
    <location>
        <begin position="405"/>
        <end position="472"/>
    </location>
</feature>
<evidence type="ECO:0000256" key="2">
    <source>
        <dbReference type="ARBA" id="ARBA00007530"/>
    </source>
</evidence>
<keyword evidence="3" id="KW-0805">Transcription regulation</keyword>
<organism evidence="8 9">
    <name type="scientific">Thlaspi arvense</name>
    <name type="common">Field penny-cress</name>
    <dbReference type="NCBI Taxonomy" id="13288"/>
    <lineage>
        <taxon>Eukaryota</taxon>
        <taxon>Viridiplantae</taxon>
        <taxon>Streptophyta</taxon>
        <taxon>Embryophyta</taxon>
        <taxon>Tracheophyta</taxon>
        <taxon>Spermatophyta</taxon>
        <taxon>Magnoliopsida</taxon>
        <taxon>eudicotyledons</taxon>
        <taxon>Gunneridae</taxon>
        <taxon>Pentapetalae</taxon>
        <taxon>rosids</taxon>
        <taxon>malvids</taxon>
        <taxon>Brassicales</taxon>
        <taxon>Brassicaceae</taxon>
        <taxon>Thlaspideae</taxon>
        <taxon>Thlaspi</taxon>
    </lineage>
</organism>
<dbReference type="PANTHER" id="PTHR12264">
    <property type="entry name" value="TRANSCRIPTION INITIATION FACTOR TFIID SUBUNIT 12"/>
    <property type="match status" value="1"/>
</dbReference>
<feature type="compositionally biased region" description="Gly residues" evidence="6">
    <location>
        <begin position="202"/>
        <end position="211"/>
    </location>
</feature>
<evidence type="ECO:0000313" key="9">
    <source>
        <dbReference type="Proteomes" id="UP000836841"/>
    </source>
</evidence>
<evidence type="ECO:0000256" key="6">
    <source>
        <dbReference type="SAM" id="MobiDB-lite"/>
    </source>
</evidence>
<feature type="compositionally biased region" description="Pro residues" evidence="6">
    <location>
        <begin position="60"/>
        <end position="70"/>
    </location>
</feature>
<dbReference type="GO" id="GO:0017025">
    <property type="term" value="F:TBP-class protein binding"/>
    <property type="evidence" value="ECO:0007669"/>
    <property type="project" value="TreeGrafter"/>
</dbReference>
<feature type="compositionally biased region" description="Low complexity" evidence="6">
    <location>
        <begin position="36"/>
        <end position="59"/>
    </location>
</feature>
<feature type="compositionally biased region" description="Polar residues" evidence="6">
    <location>
        <begin position="300"/>
        <end position="325"/>
    </location>
</feature>
<dbReference type="InterPro" id="IPR009072">
    <property type="entry name" value="Histone-fold"/>
</dbReference>
<feature type="compositionally biased region" description="Low complexity" evidence="6">
    <location>
        <begin position="326"/>
        <end position="351"/>
    </location>
</feature>
<feature type="compositionally biased region" description="Low complexity" evidence="6">
    <location>
        <begin position="7"/>
        <end position="25"/>
    </location>
</feature>
<dbReference type="InterPro" id="IPR003228">
    <property type="entry name" value="TFIID_TAF12_dom"/>
</dbReference>
<feature type="region of interest" description="Disordered" evidence="6">
    <location>
        <begin position="511"/>
        <end position="545"/>
    </location>
</feature>
<evidence type="ECO:0000313" key="8">
    <source>
        <dbReference type="EMBL" id="CAH2054264.1"/>
    </source>
</evidence>
<gene>
    <name evidence="8" type="ORF">TAV2_LOCUS9547</name>
</gene>
<feature type="region of interest" description="Disordered" evidence="6">
    <location>
        <begin position="1"/>
        <end position="406"/>
    </location>
</feature>
<feature type="compositionally biased region" description="Polar residues" evidence="6">
    <location>
        <begin position="100"/>
        <end position="110"/>
    </location>
</feature>
<evidence type="ECO:0000256" key="5">
    <source>
        <dbReference type="ARBA" id="ARBA00023242"/>
    </source>
</evidence>
<feature type="compositionally biased region" description="Pro residues" evidence="6">
    <location>
        <begin position="289"/>
        <end position="298"/>
    </location>
</feature>
<proteinExistence type="inferred from homology"/>
<dbReference type="FunFam" id="1.10.20.10:FF:000011">
    <property type="entry name" value="Transcription initiation factor TFIID subunit 12"/>
    <property type="match status" value="1"/>
</dbReference>
<dbReference type="GO" id="GO:0046982">
    <property type="term" value="F:protein heterodimerization activity"/>
    <property type="evidence" value="ECO:0007669"/>
    <property type="project" value="InterPro"/>
</dbReference>
<comment type="similarity">
    <text evidence="2">Belongs to the TAF12 family.</text>
</comment>
<dbReference type="Pfam" id="PF03847">
    <property type="entry name" value="TFIID_20kDa"/>
    <property type="match status" value="1"/>
</dbReference>
<reference evidence="8 9" key="1">
    <citation type="submission" date="2022-03" db="EMBL/GenBank/DDBJ databases">
        <authorList>
            <person name="Nunn A."/>
            <person name="Chopra R."/>
            <person name="Nunn A."/>
            <person name="Contreras Garrido A."/>
        </authorList>
    </citation>
    <scope>NUCLEOTIDE SEQUENCE [LARGE SCALE GENOMIC DNA]</scope>
</reference>
<feature type="compositionally biased region" description="Polar residues" evidence="6">
    <location>
        <begin position="259"/>
        <end position="288"/>
    </location>
</feature>
<dbReference type="Proteomes" id="UP000836841">
    <property type="component" value="Chromosome 3"/>
</dbReference>
<sequence>MDQPRQSSTAAQPPETPTQPSETASKPSVLTQIQQPPSTNPISSSVSSIPSSPASSQSPSPSPNPNPPQYARPVTSPATQQQQHLSQSLGRPPPQAYSRPWQQHSPYTHFSSASSPLLSSSSAPTSSSSSLPITGQQRGGMAIGVPASPIPSPSPTPSQPSPSAFPGSFGQQHGGLGRGTVGMSEATSNTSVSQVRLMQGPQGIGMMGTLGSGSQMRPSGMAQHQQRPTQSSLRPAYSPSSQSPVPQNFQGHSLMRPSPISSPGVQSTGAAQQSLQAINQPWLSSSPQGKPPLAPPSYRPQVNTPSMQPRSHLPQQHLSTSPATSQPQQQQQQPQQQHQPQEQLQQLRSPQQPLPHPHQPNRVQGSVNQKAASLVMPTQPPVPQSGNQAKTVSDENEESDNRILGKRSIHELLQQIDPSEKLDPEVEDILSDIAEDFVESITTFGCSLAKHRKSDTLEAKDILLHVERNWNIRPPGFSSDEIKTFRKPLTTDIHKERLAVIKKSVTATEAANARNPYGHGTANARSGQAKTPASANPMASTTFNH</sequence>
<dbReference type="AlphaFoldDB" id="A0AAU9S1F8"/>
<feature type="compositionally biased region" description="Pro residues" evidence="6">
    <location>
        <begin position="148"/>
        <end position="160"/>
    </location>
</feature>
<dbReference type="Gene3D" id="1.10.20.10">
    <property type="entry name" value="Histone, subunit A"/>
    <property type="match status" value="1"/>
</dbReference>
<feature type="compositionally biased region" description="Low complexity" evidence="6">
    <location>
        <begin position="111"/>
        <end position="132"/>
    </location>
</feature>
<feature type="compositionally biased region" description="Polar residues" evidence="6">
    <location>
        <begin position="523"/>
        <end position="545"/>
    </location>
</feature>
<comment type="subcellular location">
    <subcellularLocation>
        <location evidence="1">Nucleus</location>
    </subcellularLocation>
</comment>
<evidence type="ECO:0000256" key="1">
    <source>
        <dbReference type="ARBA" id="ARBA00004123"/>
    </source>
</evidence>
<evidence type="ECO:0000256" key="4">
    <source>
        <dbReference type="ARBA" id="ARBA00023163"/>
    </source>
</evidence>
<dbReference type="EMBL" id="OU466859">
    <property type="protein sequence ID" value="CAH2054264.1"/>
    <property type="molecule type" value="Genomic_DNA"/>
</dbReference>